<dbReference type="Pfam" id="PF13682">
    <property type="entry name" value="CZB"/>
    <property type="match status" value="1"/>
</dbReference>
<keyword evidence="6" id="KW-0175">Coiled coil</keyword>
<dbReference type="Pfam" id="PF00015">
    <property type="entry name" value="MCPsignal"/>
    <property type="match status" value="1"/>
</dbReference>
<dbReference type="PROSITE" id="PS50885">
    <property type="entry name" value="HAMP"/>
    <property type="match status" value="1"/>
</dbReference>
<dbReference type="PANTHER" id="PTHR32089:SF112">
    <property type="entry name" value="LYSOZYME-LIKE PROTEIN-RELATED"/>
    <property type="match status" value="1"/>
</dbReference>
<feature type="domain" description="HAMP" evidence="10">
    <location>
        <begin position="340"/>
        <end position="392"/>
    </location>
</feature>
<evidence type="ECO:0000256" key="4">
    <source>
        <dbReference type="ARBA" id="ARBA00029447"/>
    </source>
</evidence>
<dbReference type="InterPro" id="IPR025991">
    <property type="entry name" value="Chemoreceptor_zinc-bind_dom"/>
</dbReference>
<evidence type="ECO:0000259" key="9">
    <source>
        <dbReference type="PROSITE" id="PS50192"/>
    </source>
</evidence>
<dbReference type="SMART" id="SM00304">
    <property type="entry name" value="HAMP"/>
    <property type="match status" value="2"/>
</dbReference>
<organism evidence="11">
    <name type="scientific">uncultured Desulfobacterium sp</name>
    <dbReference type="NCBI Taxonomy" id="201089"/>
    <lineage>
        <taxon>Bacteria</taxon>
        <taxon>Pseudomonadati</taxon>
        <taxon>Thermodesulfobacteriota</taxon>
        <taxon>Desulfobacteria</taxon>
        <taxon>Desulfobacterales</taxon>
        <taxon>Desulfobacteriaceae</taxon>
        <taxon>Desulfobacterium</taxon>
        <taxon>environmental samples</taxon>
    </lineage>
</organism>
<evidence type="ECO:0000259" key="8">
    <source>
        <dbReference type="PROSITE" id="PS50111"/>
    </source>
</evidence>
<dbReference type="CDD" id="cd06225">
    <property type="entry name" value="HAMP"/>
    <property type="match status" value="1"/>
</dbReference>
<feature type="transmembrane region" description="Helical" evidence="7">
    <location>
        <begin position="320"/>
        <end position="343"/>
    </location>
</feature>
<dbReference type="Pfam" id="PF00672">
    <property type="entry name" value="HAMP"/>
    <property type="match status" value="1"/>
</dbReference>
<comment type="subcellular location">
    <subcellularLocation>
        <location evidence="1">Cell inner membrane</location>
        <topology evidence="1">Multi-pass membrane protein</topology>
    </subcellularLocation>
</comment>
<evidence type="ECO:0000256" key="2">
    <source>
        <dbReference type="ARBA" id="ARBA00022519"/>
    </source>
</evidence>
<dbReference type="GO" id="GO:0007165">
    <property type="term" value="P:signal transduction"/>
    <property type="evidence" value="ECO:0007669"/>
    <property type="project" value="UniProtKB-KW"/>
</dbReference>
<evidence type="ECO:0000259" key="10">
    <source>
        <dbReference type="PROSITE" id="PS50885"/>
    </source>
</evidence>
<dbReference type="PANTHER" id="PTHR32089">
    <property type="entry name" value="METHYL-ACCEPTING CHEMOTAXIS PROTEIN MCPB"/>
    <property type="match status" value="1"/>
</dbReference>
<evidence type="ECO:0000256" key="5">
    <source>
        <dbReference type="PROSITE-ProRule" id="PRU00284"/>
    </source>
</evidence>
<feature type="coiled-coil region" evidence="6">
    <location>
        <begin position="249"/>
        <end position="276"/>
    </location>
</feature>
<keyword evidence="3 5" id="KW-0807">Transducer</keyword>
<accession>A0A445MTQ5</accession>
<dbReference type="EMBL" id="OJIN01000061">
    <property type="protein sequence ID" value="SPD72789.1"/>
    <property type="molecule type" value="Genomic_DNA"/>
</dbReference>
<reference evidence="11" key="1">
    <citation type="submission" date="2018-01" db="EMBL/GenBank/DDBJ databases">
        <authorList>
            <person name="Regsiter A."/>
            <person name="William W."/>
        </authorList>
    </citation>
    <scope>NUCLEOTIDE SEQUENCE</scope>
    <source>
        <strain evidence="11">TRIP AH-1</strain>
    </source>
</reference>
<dbReference type="PRINTS" id="PR00260">
    <property type="entry name" value="CHEMTRNSDUCR"/>
</dbReference>
<dbReference type="InterPro" id="IPR000727">
    <property type="entry name" value="T_SNARE_dom"/>
</dbReference>
<keyword evidence="7" id="KW-0472">Membrane</keyword>
<evidence type="ECO:0008006" key="12">
    <source>
        <dbReference type="Google" id="ProtNLM"/>
    </source>
</evidence>
<dbReference type="Gene3D" id="1.10.287.950">
    <property type="entry name" value="Methyl-accepting chemotaxis protein"/>
    <property type="match status" value="1"/>
</dbReference>
<evidence type="ECO:0000256" key="7">
    <source>
        <dbReference type="SAM" id="Phobius"/>
    </source>
</evidence>
<evidence type="ECO:0000256" key="6">
    <source>
        <dbReference type="SAM" id="Coils"/>
    </source>
</evidence>
<evidence type="ECO:0000256" key="1">
    <source>
        <dbReference type="ARBA" id="ARBA00004429"/>
    </source>
</evidence>
<evidence type="ECO:0000313" key="11">
    <source>
        <dbReference type="EMBL" id="SPD72789.1"/>
    </source>
</evidence>
<keyword evidence="7" id="KW-1133">Transmembrane helix</keyword>
<dbReference type="SUPFAM" id="SSF58104">
    <property type="entry name" value="Methyl-accepting chemotaxis protein (MCP) signaling domain"/>
    <property type="match status" value="1"/>
</dbReference>
<dbReference type="InterPro" id="IPR004089">
    <property type="entry name" value="MCPsignal_dom"/>
</dbReference>
<name>A0A445MTQ5_9BACT</name>
<dbReference type="GO" id="GO:0006935">
    <property type="term" value="P:chemotaxis"/>
    <property type="evidence" value="ECO:0007669"/>
    <property type="project" value="InterPro"/>
</dbReference>
<feature type="transmembrane region" description="Helical" evidence="7">
    <location>
        <begin position="12"/>
        <end position="33"/>
    </location>
</feature>
<comment type="similarity">
    <text evidence="4">Belongs to the methyl-accepting chemotaxis (MCP) protein family.</text>
</comment>
<protein>
    <recommendedName>
        <fullName evidence="12">Methyl-accepting chemotaxis protein</fullName>
    </recommendedName>
</protein>
<proteinExistence type="inferred from homology"/>
<dbReference type="SMART" id="SM00283">
    <property type="entry name" value="MA"/>
    <property type="match status" value="1"/>
</dbReference>
<dbReference type="GO" id="GO:0004888">
    <property type="term" value="F:transmembrane signaling receptor activity"/>
    <property type="evidence" value="ECO:0007669"/>
    <property type="project" value="InterPro"/>
</dbReference>
<dbReference type="InterPro" id="IPR003660">
    <property type="entry name" value="HAMP_dom"/>
</dbReference>
<dbReference type="GO" id="GO:0005886">
    <property type="term" value="C:plasma membrane"/>
    <property type="evidence" value="ECO:0007669"/>
    <property type="project" value="UniProtKB-SubCell"/>
</dbReference>
<dbReference type="InterPro" id="IPR004090">
    <property type="entry name" value="Chemotax_Me-accpt_rcpt"/>
</dbReference>
<keyword evidence="2" id="KW-1003">Cell membrane</keyword>
<sequence length="683" mass="73455">MKWQNLRLSMKLGGGFGVVLFLICVIVTMIYIGTEKILDDSKSVIIGNTLDGVIAQKELDHLSWASTLNSFLTDSSLNTVEVETDDHKCGLGQWLYGEERKKAEELIPSLAPLFKRIEEPHKRLHQTAIEIKNTYRPADVNLAAQIVEVQVELLNYASSIRDAIHEVSSGRASSIAVDTDPMTSSLGKWMGTERAKVAYERGDNDFKKAWQAAESDHGALLRSVVDIQAKSGSSQEDIDSFEQNTMPLLDKTIEDLKKLKEEADHETEGLTKAREIFVNETSPALKTVRDLLGRVRVEIKNNMLSDSALLEGVQDLKRNVTFLAVAAIVIGILLSLFITRVIAAPIKKAVNFSEILASGDFSKSLEIDQEDEIGIFAASLNNMTKRIGKMIREISTGVATLASASTKLATISEHMSSGAENASGKANTAATAAGEMSSNMDAVAAATEQASTNMSMVATAAEEMTATINEIAQNSEKARSITGDAVTQSRSASERVGELGKAAQDIGKVTEAITEISEQTNLLALNATIEAARAGEAGKGFAVVANEIKELARQTAEATQEIKEKIHSIQDSTAGTVTEIEQISTVINEVNDIVTSIATAVEEQSVTTKEIAGNVSQAASGIQDVTVNVTQSSTVAKDIAKDITQVNQASGEMSSSSSQVNLSASELKALSERLKEMVVWFRV</sequence>
<keyword evidence="2" id="KW-0997">Cell inner membrane</keyword>
<keyword evidence="7" id="KW-0812">Transmembrane</keyword>
<dbReference type="Gene3D" id="1.20.120.30">
    <property type="entry name" value="Aspartate receptor, ligand-binding domain"/>
    <property type="match status" value="1"/>
</dbReference>
<dbReference type="PROSITE" id="PS50192">
    <property type="entry name" value="T_SNARE"/>
    <property type="match status" value="1"/>
</dbReference>
<dbReference type="AlphaFoldDB" id="A0A445MTQ5"/>
<feature type="domain" description="T-SNARE coiled-coil homology" evidence="9">
    <location>
        <begin position="579"/>
        <end position="632"/>
    </location>
</feature>
<dbReference type="Gene3D" id="6.10.340.10">
    <property type="match status" value="1"/>
</dbReference>
<evidence type="ECO:0000256" key="3">
    <source>
        <dbReference type="ARBA" id="ARBA00023224"/>
    </source>
</evidence>
<dbReference type="PROSITE" id="PS50111">
    <property type="entry name" value="CHEMOTAXIS_TRANSDUC_2"/>
    <property type="match status" value="1"/>
</dbReference>
<gene>
    <name evidence="11" type="ORF">PITCH_A1530019</name>
</gene>
<feature type="domain" description="Methyl-accepting transducer" evidence="8">
    <location>
        <begin position="411"/>
        <end position="647"/>
    </location>
</feature>